<dbReference type="RefSeq" id="WP_345516679.1">
    <property type="nucleotide sequence ID" value="NZ_BAAAXD010000039.1"/>
</dbReference>
<gene>
    <name evidence="1" type="ORF">ACFFTL_15210</name>
</gene>
<organism evidence="1 2">
    <name type="scientific">Streptomyces yanii</name>
    <dbReference type="NCBI Taxonomy" id="78510"/>
    <lineage>
        <taxon>Bacteria</taxon>
        <taxon>Bacillati</taxon>
        <taxon>Actinomycetota</taxon>
        <taxon>Actinomycetes</taxon>
        <taxon>Kitasatosporales</taxon>
        <taxon>Streptomycetaceae</taxon>
        <taxon>Streptomyces</taxon>
    </lineage>
</organism>
<reference evidence="1 2" key="1">
    <citation type="submission" date="2024-09" db="EMBL/GenBank/DDBJ databases">
        <authorList>
            <person name="Sun Q."/>
            <person name="Mori K."/>
        </authorList>
    </citation>
    <scope>NUCLEOTIDE SEQUENCE [LARGE SCALE GENOMIC DNA]</scope>
    <source>
        <strain evidence="1 2">JCM 3331</strain>
    </source>
</reference>
<proteinExistence type="predicted"/>
<comment type="caution">
    <text evidence="1">The sequence shown here is derived from an EMBL/GenBank/DDBJ whole genome shotgun (WGS) entry which is preliminary data.</text>
</comment>
<accession>A0ABV5R957</accession>
<name>A0ABV5R957_9ACTN</name>
<keyword evidence="2" id="KW-1185">Reference proteome</keyword>
<dbReference type="Proteomes" id="UP001589710">
    <property type="component" value="Unassembled WGS sequence"/>
</dbReference>
<dbReference type="EMBL" id="JBHMCG010000063">
    <property type="protein sequence ID" value="MFB9573631.1"/>
    <property type="molecule type" value="Genomic_DNA"/>
</dbReference>
<evidence type="ECO:0008006" key="3">
    <source>
        <dbReference type="Google" id="ProtNLM"/>
    </source>
</evidence>
<sequence>MDVALSEGALMRLMGWTDRSMLDLYGKDLQVEPAFEARCRRGNVY</sequence>
<protein>
    <recommendedName>
        <fullName evidence="3">Integrase</fullName>
    </recommendedName>
</protein>
<evidence type="ECO:0000313" key="1">
    <source>
        <dbReference type="EMBL" id="MFB9573631.1"/>
    </source>
</evidence>
<evidence type="ECO:0000313" key="2">
    <source>
        <dbReference type="Proteomes" id="UP001589710"/>
    </source>
</evidence>